<dbReference type="InterPro" id="IPR015424">
    <property type="entry name" value="PyrdxlP-dep_Trfase"/>
</dbReference>
<sequence>MDKIPFADFGPEKAPDRAVSSDGVIRLALNHPPPVPGVFNPLVSQAVGDLLRKTPPAELMATHRWMGTEEDRRQGAAFVGRRLGASPSPERIVVTHSTQAAVHMLLPAIVGNGRLLAVEQMTYPPIRSFAARYGIPVVDVGTDENGLDPDSFEQICRHKRPAALYLLSTFQNPTTVTIPMDRRKEIANIARQYNVQLIEDDVYSLLASSPLPPISAFVPELSWYLLGTAKSLSAGLKLAFVMAPTKAEAERAFWPGVRATYWMASPMSAALMAELISTGKDLEILAAVKAELSIRQQMVAKGLRGYSLASDPGCLHVWIPLKDASGGDIAAAALERGVQVATSISYARNDWIPPEAIRIGIGNPESRPVLEDAISRIRQALSSCSPAS</sequence>
<dbReference type="InterPro" id="IPR004839">
    <property type="entry name" value="Aminotransferase_I/II_large"/>
</dbReference>
<organism evidence="2 3">
    <name type="scientific">Mesorhizobium metallidurans STM 2683</name>
    <dbReference type="NCBI Taxonomy" id="1297569"/>
    <lineage>
        <taxon>Bacteria</taxon>
        <taxon>Pseudomonadati</taxon>
        <taxon>Pseudomonadota</taxon>
        <taxon>Alphaproteobacteria</taxon>
        <taxon>Hyphomicrobiales</taxon>
        <taxon>Phyllobacteriaceae</taxon>
        <taxon>Mesorhizobium</taxon>
    </lineage>
</organism>
<dbReference type="SUPFAM" id="SSF53383">
    <property type="entry name" value="PLP-dependent transferases"/>
    <property type="match status" value="1"/>
</dbReference>
<reference evidence="2 3" key="1">
    <citation type="submission" date="2013-02" db="EMBL/GenBank/DDBJ databases">
        <authorList>
            <person name="Genoscope - CEA"/>
        </authorList>
    </citation>
    <scope>NUCLEOTIDE SEQUENCE [LARGE SCALE GENOMIC DNA]</scope>
    <source>
        <strain evidence="2 3">STM 2683</strain>
    </source>
</reference>
<feature type="domain" description="Aminotransferase class I/classII large" evidence="1">
    <location>
        <begin position="67"/>
        <end position="365"/>
    </location>
</feature>
<dbReference type="PANTHER" id="PTHR46577">
    <property type="entry name" value="HTH-TYPE TRANSCRIPTIONAL REGULATORY PROTEIN GABR"/>
    <property type="match status" value="1"/>
</dbReference>
<dbReference type="OrthoDB" id="9794015at2"/>
<proteinExistence type="predicted"/>
<evidence type="ECO:0000313" key="3">
    <source>
        <dbReference type="Proteomes" id="UP000012062"/>
    </source>
</evidence>
<gene>
    <name evidence="2" type="ORF">MESS2_1010009</name>
</gene>
<dbReference type="Proteomes" id="UP000012062">
    <property type="component" value="Unassembled WGS sequence"/>
</dbReference>
<dbReference type="InterPro" id="IPR015421">
    <property type="entry name" value="PyrdxlP-dep_Trfase_major"/>
</dbReference>
<protein>
    <recommendedName>
        <fullName evidence="1">Aminotransferase class I/classII large domain-containing protein</fullName>
    </recommendedName>
</protein>
<dbReference type="PANTHER" id="PTHR46577:SF1">
    <property type="entry name" value="HTH-TYPE TRANSCRIPTIONAL REGULATORY PROTEIN GABR"/>
    <property type="match status" value="1"/>
</dbReference>
<dbReference type="RefSeq" id="WP_008872074.1">
    <property type="nucleotide sequence ID" value="NZ_CAUM01000004.1"/>
</dbReference>
<dbReference type="InterPro" id="IPR051446">
    <property type="entry name" value="HTH_trans_reg/aminotransferase"/>
</dbReference>
<dbReference type="CDD" id="cd00609">
    <property type="entry name" value="AAT_like"/>
    <property type="match status" value="1"/>
</dbReference>
<dbReference type="AlphaFoldDB" id="M5EFW4"/>
<dbReference type="eggNOG" id="COG1167">
    <property type="taxonomic scope" value="Bacteria"/>
</dbReference>
<accession>M5EFW4</accession>
<dbReference type="Gene3D" id="3.40.640.10">
    <property type="entry name" value="Type I PLP-dependent aspartate aminotransferase-like (Major domain)"/>
    <property type="match status" value="1"/>
</dbReference>
<evidence type="ECO:0000259" key="1">
    <source>
        <dbReference type="Pfam" id="PF00155"/>
    </source>
</evidence>
<dbReference type="GO" id="GO:0030170">
    <property type="term" value="F:pyridoxal phosphate binding"/>
    <property type="evidence" value="ECO:0007669"/>
    <property type="project" value="InterPro"/>
</dbReference>
<keyword evidence="3" id="KW-1185">Reference proteome</keyword>
<evidence type="ECO:0000313" key="2">
    <source>
        <dbReference type="EMBL" id="CCV03078.1"/>
    </source>
</evidence>
<comment type="caution">
    <text evidence="2">The sequence shown here is derived from an EMBL/GenBank/DDBJ whole genome shotgun (WGS) entry which is preliminary data.</text>
</comment>
<dbReference type="Pfam" id="PF00155">
    <property type="entry name" value="Aminotran_1_2"/>
    <property type="match status" value="1"/>
</dbReference>
<name>M5EFW4_9HYPH</name>
<dbReference type="STRING" id="1297569.MESS2_1010009"/>
<dbReference type="EMBL" id="CAUM01000004">
    <property type="protein sequence ID" value="CCV03078.1"/>
    <property type="molecule type" value="Genomic_DNA"/>
</dbReference>